<dbReference type="PANTHER" id="PTHR42958:SF2">
    <property type="entry name" value="UPTAKE HYDROGENASE LARGE SUBUNIT"/>
    <property type="match status" value="1"/>
</dbReference>
<proteinExistence type="predicted"/>
<dbReference type="RefSeq" id="WP_274186753.1">
    <property type="nucleotide sequence ID" value="NZ_BAABHN010000003.1"/>
</dbReference>
<evidence type="ECO:0000313" key="2">
    <source>
        <dbReference type="Proteomes" id="UP001595909"/>
    </source>
</evidence>
<protein>
    <submittedName>
        <fullName evidence="1">Nickel-dependent hydrogenase large subunit</fullName>
    </submittedName>
</protein>
<dbReference type="SUPFAM" id="SSF56762">
    <property type="entry name" value="HydB/Nqo4-like"/>
    <property type="match status" value="1"/>
</dbReference>
<dbReference type="InterPro" id="IPR001501">
    <property type="entry name" value="Ni-dep_hyd_lsu"/>
</dbReference>
<reference evidence="2" key="1">
    <citation type="journal article" date="2019" name="Int. J. Syst. Evol. Microbiol.">
        <title>The Global Catalogue of Microorganisms (GCM) 10K type strain sequencing project: providing services to taxonomists for standard genome sequencing and annotation.</title>
        <authorList>
            <consortium name="The Broad Institute Genomics Platform"/>
            <consortium name="The Broad Institute Genome Sequencing Center for Infectious Disease"/>
            <person name="Wu L."/>
            <person name="Ma J."/>
        </authorList>
    </citation>
    <scope>NUCLEOTIDE SEQUENCE [LARGE SCALE GENOMIC DNA]</scope>
    <source>
        <strain evidence="2">CCUG 50347</strain>
    </source>
</reference>
<dbReference type="Gene3D" id="1.10.645.10">
    <property type="entry name" value="Cytochrome-c3 Hydrogenase, chain B"/>
    <property type="match status" value="1"/>
</dbReference>
<organism evidence="1 2">
    <name type="scientific">Actinomycetospora chibensis</name>
    <dbReference type="NCBI Taxonomy" id="663606"/>
    <lineage>
        <taxon>Bacteria</taxon>
        <taxon>Bacillati</taxon>
        <taxon>Actinomycetota</taxon>
        <taxon>Actinomycetes</taxon>
        <taxon>Pseudonocardiales</taxon>
        <taxon>Pseudonocardiaceae</taxon>
        <taxon>Actinomycetospora</taxon>
    </lineage>
</organism>
<dbReference type="Pfam" id="PF00374">
    <property type="entry name" value="NiFeSe_Hases"/>
    <property type="match status" value="2"/>
</dbReference>
<dbReference type="Proteomes" id="UP001595909">
    <property type="component" value="Unassembled WGS sequence"/>
</dbReference>
<gene>
    <name evidence="1" type="ORF">ACFPEL_01800</name>
</gene>
<dbReference type="InterPro" id="IPR029014">
    <property type="entry name" value="NiFe-Hase_large"/>
</dbReference>
<evidence type="ECO:0000313" key="1">
    <source>
        <dbReference type="EMBL" id="MFC4831131.1"/>
    </source>
</evidence>
<dbReference type="InterPro" id="IPR050867">
    <property type="entry name" value="NiFe/NiFeSe_hydrgnase_LSU"/>
</dbReference>
<name>A0ABV9RAD9_9PSEU</name>
<accession>A0ABV9RAD9</accession>
<comment type="caution">
    <text evidence="1">The sequence shown here is derived from an EMBL/GenBank/DDBJ whole genome shotgun (WGS) entry which is preliminary data.</text>
</comment>
<keyword evidence="2" id="KW-1185">Reference proteome</keyword>
<sequence length="601" mass="67671">MTAVAPKSSTGTKTDLVEMAWDPITRIVGSLGIYTKIDFAAKRVAECHSTSSIFRGYSIFMKGKDPRDAHFITSRICGICGDNHATCSVYNQNMAYGVRPPHLGEWIINLGEAAEYMFDHNLYQDNLACVDYCEKMVADTNPGVLELANRTPSPHAEDHGFRTIGDIMRALNPFTGEFYRETLKVSRYTREMFCLMEGRHVHPSTLYPGGVGTVATIQLLTDYMTRLMWYIEFMKRVVPMHDDLFDFMYEALPGYEEVGRRRVIIGSWGAFNDPEHCDFDYKTMSNWGRKMFVSPGVVVDGKLVTTDLVDINLGIRILLGSSFYRGWEDQEKFVDRDPLGNPVSMDHPWNQHTIPAPQKRDFDDKYSWTMSPRWFDGTDHLAMDTGGGPLPRLWVTALAGLVDAGGYVRSTGHSVELNLPRTVSKPEKTFTWTPPVDKQGRPLSNAIERDRARTYFQAYAAAAAMHFLEKALAEVRGGNTKTWESFVVPDESVSVGFTEAVRGVLSHHMVVRDGKIANYHPYPPTPWNGSVRDKFGTPGPYEDAVQNTPIFEENGPEDFKGIDIMRAVRSFDPCLPCGVHMYLGNGKQLHRETSPTQLNLP</sequence>
<dbReference type="PANTHER" id="PTHR42958">
    <property type="entry name" value="HYDROGENASE-2 LARGE CHAIN"/>
    <property type="match status" value="1"/>
</dbReference>
<dbReference type="EMBL" id="JBHSIM010000003">
    <property type="protein sequence ID" value="MFC4831131.1"/>
    <property type="molecule type" value="Genomic_DNA"/>
</dbReference>